<dbReference type="PIRSF" id="PIRSF018472">
    <property type="entry name" value="MreD_proteobac"/>
    <property type="match status" value="1"/>
</dbReference>
<evidence type="ECO:0000256" key="1">
    <source>
        <dbReference type="ARBA" id="ARBA00004651"/>
    </source>
</evidence>
<dbReference type="RefSeq" id="WP_284208768.1">
    <property type="nucleotide sequence ID" value="NZ_BSSU01000014.1"/>
</dbReference>
<organism evidence="10 11">
    <name type="scientific">Thalassotalea eurytherma</name>
    <dbReference type="NCBI Taxonomy" id="1144278"/>
    <lineage>
        <taxon>Bacteria</taxon>
        <taxon>Pseudomonadati</taxon>
        <taxon>Pseudomonadota</taxon>
        <taxon>Gammaproteobacteria</taxon>
        <taxon>Alteromonadales</taxon>
        <taxon>Colwelliaceae</taxon>
        <taxon>Thalassotalea</taxon>
    </lineage>
</organism>
<comment type="similarity">
    <text evidence="2 8">Belongs to the MreD family.</text>
</comment>
<evidence type="ECO:0000256" key="7">
    <source>
        <dbReference type="ARBA" id="ARBA00023136"/>
    </source>
</evidence>
<keyword evidence="11" id="KW-1185">Reference proteome</keyword>
<gene>
    <name evidence="10" type="primary">mreD</name>
    <name evidence="10" type="ORF">theurythT_27980</name>
</gene>
<reference evidence="10 11" key="1">
    <citation type="submission" date="2023-03" db="EMBL/GenBank/DDBJ databases">
        <title>Draft genome sequence of Thalassotalea eurytherma JCM 18482T.</title>
        <authorList>
            <person name="Sawabe T."/>
        </authorList>
    </citation>
    <scope>NUCLEOTIDE SEQUENCE [LARGE SCALE GENOMIC DNA]</scope>
    <source>
        <strain evidence="10 11">JCM 18482</strain>
    </source>
</reference>
<dbReference type="PANTHER" id="PTHR37484:SF1">
    <property type="entry name" value="ROD SHAPE-DETERMINING PROTEIN MRED"/>
    <property type="match status" value="1"/>
</dbReference>
<accession>A0ABQ6HA64</accession>
<feature type="transmembrane region" description="Helical" evidence="9">
    <location>
        <begin position="131"/>
        <end position="149"/>
    </location>
</feature>
<keyword evidence="8" id="KW-0997">Cell inner membrane</keyword>
<evidence type="ECO:0000256" key="4">
    <source>
        <dbReference type="ARBA" id="ARBA00022692"/>
    </source>
</evidence>
<keyword evidence="6 9" id="KW-1133">Transmembrane helix</keyword>
<dbReference type="EMBL" id="BSSU01000014">
    <property type="protein sequence ID" value="GLX83346.1"/>
    <property type="molecule type" value="Genomic_DNA"/>
</dbReference>
<evidence type="ECO:0000313" key="11">
    <source>
        <dbReference type="Proteomes" id="UP001157133"/>
    </source>
</evidence>
<keyword evidence="5 8" id="KW-0133">Cell shape</keyword>
<feature type="transmembrane region" description="Helical" evidence="9">
    <location>
        <begin position="97"/>
        <end position="119"/>
    </location>
</feature>
<evidence type="ECO:0000256" key="8">
    <source>
        <dbReference type="PIRNR" id="PIRNR018472"/>
    </source>
</evidence>
<dbReference type="InterPro" id="IPR026034">
    <property type="entry name" value="MreD_proteobac"/>
</dbReference>
<comment type="subcellular location">
    <subcellularLocation>
        <location evidence="8">Cell inner membrane</location>
    </subcellularLocation>
    <subcellularLocation>
        <location evidence="1">Cell membrane</location>
        <topology evidence="1">Multi-pass membrane protein</topology>
    </subcellularLocation>
</comment>
<protein>
    <recommendedName>
        <fullName evidence="8">Rod shape-determining protein MreD</fullName>
    </recommendedName>
</protein>
<comment type="function">
    <text evidence="8">Involved in formation of the rod shape of the cell. May also contribute to regulation of formation of penicillin-binding proteins.</text>
</comment>
<sequence length="159" mass="18065">MLAHNGIIILLTLLLSLIAAIMPMPITLDTFRPDWVLVVTMYWAIALPSRVNVITAWVMGLLLDILLGSTLGVHAAAMATTIFIASGNFQKIRNFSLWQQSLVVGVLASLFHLIVFWLQRFLTDVVFLPSYLYPVLTSMVLWPWAFLLLRKTRQHFKIK</sequence>
<proteinExistence type="inferred from homology"/>
<keyword evidence="4 9" id="KW-0812">Transmembrane</keyword>
<name>A0ABQ6HA64_9GAMM</name>
<dbReference type="InterPro" id="IPR007227">
    <property type="entry name" value="Cell_shape_determining_MreD"/>
</dbReference>
<evidence type="ECO:0000256" key="9">
    <source>
        <dbReference type="SAM" id="Phobius"/>
    </source>
</evidence>
<evidence type="ECO:0000256" key="5">
    <source>
        <dbReference type="ARBA" id="ARBA00022960"/>
    </source>
</evidence>
<evidence type="ECO:0000313" key="10">
    <source>
        <dbReference type="EMBL" id="GLX83346.1"/>
    </source>
</evidence>
<dbReference type="Proteomes" id="UP001157133">
    <property type="component" value="Unassembled WGS sequence"/>
</dbReference>
<comment type="caution">
    <text evidence="10">The sequence shown here is derived from an EMBL/GenBank/DDBJ whole genome shotgun (WGS) entry which is preliminary data.</text>
</comment>
<evidence type="ECO:0000256" key="2">
    <source>
        <dbReference type="ARBA" id="ARBA00007776"/>
    </source>
</evidence>
<dbReference type="NCBIfam" id="TIGR03426">
    <property type="entry name" value="shape_MreD"/>
    <property type="match status" value="1"/>
</dbReference>
<keyword evidence="3 8" id="KW-1003">Cell membrane</keyword>
<feature type="transmembrane region" description="Helical" evidence="9">
    <location>
        <begin position="6"/>
        <end position="28"/>
    </location>
</feature>
<evidence type="ECO:0000256" key="3">
    <source>
        <dbReference type="ARBA" id="ARBA00022475"/>
    </source>
</evidence>
<dbReference type="PANTHER" id="PTHR37484">
    <property type="entry name" value="ROD SHAPE-DETERMINING PROTEIN MRED"/>
    <property type="match status" value="1"/>
</dbReference>
<evidence type="ECO:0000256" key="6">
    <source>
        <dbReference type="ARBA" id="ARBA00022989"/>
    </source>
</evidence>
<dbReference type="Pfam" id="PF04093">
    <property type="entry name" value="MreD"/>
    <property type="match status" value="1"/>
</dbReference>
<keyword evidence="7 8" id="KW-0472">Membrane</keyword>